<reference evidence="3" key="2">
    <citation type="submission" date="2019-10" db="EMBL/GenBank/DDBJ databases">
        <authorList>
            <consortium name="NCBI Genome Project"/>
        </authorList>
    </citation>
    <scope>NUCLEOTIDE SEQUENCE</scope>
    <source>
        <strain evidence="3">NI907</strain>
    </source>
</reference>
<dbReference type="GeneID" id="41964067"/>
<dbReference type="AlphaFoldDB" id="A0A6P8ASU6"/>
<protein>
    <recommendedName>
        <fullName evidence="4">37S ribosomal protein S25, mitochondrial</fullName>
    </recommendedName>
</protein>
<evidence type="ECO:0000313" key="3">
    <source>
        <dbReference type="RefSeq" id="XP_030977978.1"/>
    </source>
</evidence>
<organism evidence="2 3">
    <name type="scientific">Pyricularia grisea</name>
    <name type="common">Crabgrass-specific blast fungus</name>
    <name type="synonym">Magnaporthe grisea</name>
    <dbReference type="NCBI Taxonomy" id="148305"/>
    <lineage>
        <taxon>Eukaryota</taxon>
        <taxon>Fungi</taxon>
        <taxon>Dikarya</taxon>
        <taxon>Ascomycota</taxon>
        <taxon>Pezizomycotina</taxon>
        <taxon>Sordariomycetes</taxon>
        <taxon>Sordariomycetidae</taxon>
        <taxon>Magnaporthales</taxon>
        <taxon>Pyriculariaceae</taxon>
        <taxon>Pyricularia</taxon>
    </lineage>
</organism>
<sequence>MNALSLHPSSRLAASYSMALLKQVPDILLPAETTSFPGDRVNPIRHMIRKSFRRNSHDTSPRLVVSSLSNGYKFLHLLDAAKTTGSPEHKTVVDLIQRNTSRRKPPTPHPEPTPEPPTKHLLTRHPNPKYDPDEWFATTKQPRFFYSPAERPRSAKELGGSGIRRVPHVATTACDYPFLRTKKPQPMSLGVSLWRRSQQKQRWRTLCIEFEGDAARLARLEDEWEDLVAGGPGLGAAADGGATFAKSIAESLLFLNRVEILDNMDKMYRAAALNEIEDRERELAKKEAAAREKAARGESKAGGVRGNMRFTPGEKKKDWSSGSASVRRVLCQELDRRTVPRYR</sequence>
<feature type="compositionally biased region" description="Pro residues" evidence="1">
    <location>
        <begin position="107"/>
        <end position="116"/>
    </location>
</feature>
<gene>
    <name evidence="3" type="ORF">PgNI_09171</name>
</gene>
<proteinExistence type="predicted"/>
<feature type="region of interest" description="Disordered" evidence="1">
    <location>
        <begin position="287"/>
        <end position="325"/>
    </location>
</feature>
<evidence type="ECO:0000313" key="2">
    <source>
        <dbReference type="Proteomes" id="UP000515153"/>
    </source>
</evidence>
<name>A0A6P8ASU6_PYRGI</name>
<evidence type="ECO:0008006" key="4">
    <source>
        <dbReference type="Google" id="ProtNLM"/>
    </source>
</evidence>
<accession>A0A6P8ASU6</accession>
<reference evidence="3" key="3">
    <citation type="submission" date="2025-08" db="UniProtKB">
        <authorList>
            <consortium name="RefSeq"/>
        </authorList>
    </citation>
    <scope>IDENTIFICATION</scope>
    <source>
        <strain evidence="3">NI907</strain>
    </source>
</reference>
<dbReference type="RefSeq" id="XP_030977978.1">
    <property type="nucleotide sequence ID" value="XM_031129159.1"/>
</dbReference>
<reference evidence="3" key="1">
    <citation type="journal article" date="2019" name="Mol. Biol. Evol.">
        <title>Blast fungal genomes show frequent chromosomal changes, gene gains and losses, and effector gene turnover.</title>
        <authorList>
            <person name="Gomez Luciano L.B."/>
            <person name="Jason Tsai I."/>
            <person name="Chuma I."/>
            <person name="Tosa Y."/>
            <person name="Chen Y.H."/>
            <person name="Li J.Y."/>
            <person name="Li M.Y."/>
            <person name="Jade Lu M.Y."/>
            <person name="Nakayashiki H."/>
            <person name="Li W.H."/>
        </authorList>
    </citation>
    <scope>NUCLEOTIDE SEQUENCE</scope>
    <source>
        <strain evidence="3">NI907</strain>
    </source>
</reference>
<evidence type="ECO:0000256" key="1">
    <source>
        <dbReference type="SAM" id="MobiDB-lite"/>
    </source>
</evidence>
<keyword evidence="2" id="KW-1185">Reference proteome</keyword>
<dbReference type="KEGG" id="pgri:PgNI_09171"/>
<dbReference type="Proteomes" id="UP000515153">
    <property type="component" value="Unplaced"/>
</dbReference>
<feature type="region of interest" description="Disordered" evidence="1">
    <location>
        <begin position="97"/>
        <end position="125"/>
    </location>
</feature>
<feature type="compositionally biased region" description="Basic and acidic residues" evidence="1">
    <location>
        <begin position="287"/>
        <end position="299"/>
    </location>
</feature>